<feature type="transmembrane region" description="Helical" evidence="1">
    <location>
        <begin position="71"/>
        <end position="92"/>
    </location>
</feature>
<evidence type="ECO:0000313" key="3">
    <source>
        <dbReference type="Proteomes" id="UP000061809"/>
    </source>
</evidence>
<reference evidence="2 3" key="1">
    <citation type="journal article" date="2015" name="Science">
        <title>Genetic determinants of in vivo fitness and diet responsiveness in multiple human gut Bacteroides.</title>
        <authorList>
            <person name="Wu M."/>
            <person name="McNulty N.P."/>
            <person name="Rodionov D.A."/>
            <person name="Khoroshkin M.S."/>
            <person name="Griffin N.W."/>
            <person name="Cheng J."/>
            <person name="Latreille P."/>
            <person name="Kerstetter R.A."/>
            <person name="Terrapon N."/>
            <person name="Henrissat B."/>
            <person name="Osterman A.L."/>
            <person name="Gordon J.I."/>
        </authorList>
    </citation>
    <scope>NUCLEOTIDE SEQUENCE [LARGE SCALE GENOMIC DNA]</scope>
    <source>
        <strain evidence="2 3">WH2</strain>
    </source>
</reference>
<dbReference type="KEGG" id="bcel:BcellWH2_01607"/>
<accession>A0A0P0GD59</accession>
<feature type="transmembrane region" description="Helical" evidence="1">
    <location>
        <begin position="161"/>
        <end position="186"/>
    </location>
</feature>
<protein>
    <recommendedName>
        <fullName evidence="4">Transporter</fullName>
    </recommendedName>
</protein>
<proteinExistence type="predicted"/>
<name>A0A0P0GD59_9BACE</name>
<organism evidence="2 3">
    <name type="scientific">Bacteroides cellulosilyticus</name>
    <dbReference type="NCBI Taxonomy" id="246787"/>
    <lineage>
        <taxon>Bacteria</taxon>
        <taxon>Pseudomonadati</taxon>
        <taxon>Bacteroidota</taxon>
        <taxon>Bacteroidia</taxon>
        <taxon>Bacteroidales</taxon>
        <taxon>Bacteroidaceae</taxon>
        <taxon>Bacteroides</taxon>
    </lineage>
</organism>
<feature type="transmembrane region" description="Helical" evidence="1">
    <location>
        <begin position="198"/>
        <end position="218"/>
    </location>
</feature>
<dbReference type="PATRIC" id="fig|246787.4.peg.1651"/>
<dbReference type="InterPro" id="IPR038770">
    <property type="entry name" value="Na+/solute_symporter_sf"/>
</dbReference>
<dbReference type="AlphaFoldDB" id="A0A0P0GD59"/>
<feature type="transmembrane region" description="Helical" evidence="1">
    <location>
        <begin position="136"/>
        <end position="155"/>
    </location>
</feature>
<keyword evidence="1" id="KW-0812">Transmembrane</keyword>
<evidence type="ECO:0008006" key="4">
    <source>
        <dbReference type="Google" id="ProtNLM"/>
    </source>
</evidence>
<dbReference type="EMBL" id="CP012801">
    <property type="protein sequence ID" value="ALJ58860.1"/>
    <property type="molecule type" value="Genomic_DNA"/>
</dbReference>
<sequence>MLVRFLKNWTLPLAMLSGTLGYFILANVPFLAPTKPYINDLIAYITPLLIFAQLLLTFCKVEKLNELKPKAWHGWLLLFQTISCLAIAALLVCCPMDEIYREVFEGAMVCVICPTATAAAVITGKLGGSASTLTTYTLLSNLLAAVAVPLVFPLVEPHADMTFFAAFLKILSKVFPLLLFPFFLAWFLRVFMPRVHHFLLGFHDLAFYLWGVALAIVSGQTVRSLAISDAPVLVEILIAFAGLVACCLQFFLGKNIGGRYNDRISGGQALGQKNTVLAIWMAYTYLNPLSSVGPGSYVLWQNLINSWQLWKKRKREEEEAQH</sequence>
<feature type="transmembrane region" description="Helical" evidence="1">
    <location>
        <begin position="41"/>
        <end position="59"/>
    </location>
</feature>
<keyword evidence="1" id="KW-0472">Membrane</keyword>
<keyword evidence="1" id="KW-1133">Transmembrane helix</keyword>
<evidence type="ECO:0000313" key="2">
    <source>
        <dbReference type="EMBL" id="ALJ58860.1"/>
    </source>
</evidence>
<feature type="transmembrane region" description="Helical" evidence="1">
    <location>
        <begin position="9"/>
        <end position="29"/>
    </location>
</feature>
<evidence type="ECO:0000256" key="1">
    <source>
        <dbReference type="SAM" id="Phobius"/>
    </source>
</evidence>
<dbReference type="RefSeq" id="WP_029427916.1">
    <property type="nucleotide sequence ID" value="NZ_CP012801.1"/>
</dbReference>
<dbReference type="Proteomes" id="UP000061809">
    <property type="component" value="Chromosome"/>
</dbReference>
<dbReference type="Gene3D" id="1.20.1530.20">
    <property type="match status" value="1"/>
</dbReference>
<feature type="transmembrane region" description="Helical" evidence="1">
    <location>
        <begin position="104"/>
        <end position="124"/>
    </location>
</feature>
<feature type="transmembrane region" description="Helical" evidence="1">
    <location>
        <begin position="230"/>
        <end position="253"/>
    </location>
</feature>
<gene>
    <name evidence="2" type="ORF">BcellWH2_01607</name>
</gene>